<sequence length="138" mass="16046">MNNLFRKFLNIYLDAWRSSSIDGMRNIISKDYKAREISYGNIIDFGFEESINGWEQGFSFAKENNAEWELNEIAIIPLRTDETLVILSATMILQGKSIDSAHLFFQTFKKEESNSWKLIRSYIEAGISLDNIRHIQLT</sequence>
<dbReference type="AlphaFoldDB" id="A0AA94WKT7"/>
<comment type="caution">
    <text evidence="1">The sequence shown here is derived from an EMBL/GenBank/DDBJ whole genome shotgun (WGS) entry which is preliminary data.</text>
</comment>
<name>A0AA94WKT7_9BACI</name>
<dbReference type="RefSeq" id="WP_148966581.1">
    <property type="nucleotide sequence ID" value="NZ_JBNIKZ010000007.1"/>
</dbReference>
<protein>
    <submittedName>
        <fullName evidence="1">Flavoprotein</fullName>
    </submittedName>
</protein>
<evidence type="ECO:0000313" key="1">
    <source>
        <dbReference type="EMBL" id="TYS57522.1"/>
    </source>
</evidence>
<evidence type="ECO:0000313" key="2">
    <source>
        <dbReference type="Proteomes" id="UP000323393"/>
    </source>
</evidence>
<gene>
    <name evidence="1" type="ORF">FZC74_15925</name>
</gene>
<dbReference type="InterPro" id="IPR032710">
    <property type="entry name" value="NTF2-like_dom_sf"/>
</dbReference>
<dbReference type="SUPFAM" id="SSF54427">
    <property type="entry name" value="NTF2-like"/>
    <property type="match status" value="1"/>
</dbReference>
<proteinExistence type="predicted"/>
<dbReference type="Proteomes" id="UP000323393">
    <property type="component" value="Unassembled WGS sequence"/>
</dbReference>
<reference evidence="1 2" key="1">
    <citation type="submission" date="2019-08" db="EMBL/GenBank/DDBJ databases">
        <title>Bacillus genomes from the desert of Cuatro Cienegas, Coahuila.</title>
        <authorList>
            <person name="Olmedo-Alvarez G."/>
        </authorList>
    </citation>
    <scope>NUCLEOTIDE SEQUENCE [LARGE SCALE GENOMIC DNA]</scope>
    <source>
        <strain evidence="1 2">CH88_3T</strain>
    </source>
</reference>
<dbReference type="EMBL" id="VTEU01000007">
    <property type="protein sequence ID" value="TYS57522.1"/>
    <property type="molecule type" value="Genomic_DNA"/>
</dbReference>
<organism evidence="1 2">
    <name type="scientific">Sutcliffiella horikoshii</name>
    <dbReference type="NCBI Taxonomy" id="79883"/>
    <lineage>
        <taxon>Bacteria</taxon>
        <taxon>Bacillati</taxon>
        <taxon>Bacillota</taxon>
        <taxon>Bacilli</taxon>
        <taxon>Bacillales</taxon>
        <taxon>Bacillaceae</taxon>
        <taxon>Sutcliffiella</taxon>
    </lineage>
</organism>
<accession>A0AA94WKT7</accession>